<dbReference type="RefSeq" id="WP_104968420.1">
    <property type="nucleotide sequence ID" value="NZ_CP025536.1"/>
</dbReference>
<feature type="binding site" evidence="12">
    <location>
        <position position="112"/>
    </location>
    <ligand>
        <name>K(+)</name>
        <dbReference type="ChEBI" id="CHEBI:29103"/>
    </ligand>
</feature>
<evidence type="ECO:0000256" key="10">
    <source>
        <dbReference type="ARBA" id="ARBA00023065"/>
    </source>
</evidence>
<protein>
    <submittedName>
        <fullName evidence="14">Potassium transporter KefA</fullName>
    </submittedName>
</protein>
<feature type="binding site" evidence="12">
    <location>
        <position position="111"/>
    </location>
    <ligand>
        <name>K(+)</name>
        <dbReference type="ChEBI" id="CHEBI:29103"/>
    </ligand>
</feature>
<proteinExistence type="inferred from homology"/>
<keyword evidence="3" id="KW-0813">Transport</keyword>
<keyword evidence="11 13" id="KW-0472">Membrane</keyword>
<comment type="subcellular location">
    <subcellularLocation>
        <location evidence="1">Cell inner membrane</location>
        <topology evidence="1">Multi-pass membrane protein</topology>
    </subcellularLocation>
</comment>
<dbReference type="GeneID" id="98393905"/>
<keyword evidence="7 13" id="KW-0812">Transmembrane</keyword>
<keyword evidence="8 12" id="KW-0630">Potassium</keyword>
<feature type="transmembrane region" description="Helical" evidence="13">
    <location>
        <begin position="393"/>
        <end position="414"/>
    </location>
</feature>
<feature type="transmembrane region" description="Helical" evidence="13">
    <location>
        <begin position="70"/>
        <end position="91"/>
    </location>
</feature>
<evidence type="ECO:0000256" key="3">
    <source>
        <dbReference type="ARBA" id="ARBA00022448"/>
    </source>
</evidence>
<reference evidence="14 15" key="1">
    <citation type="submission" date="2017-12" db="EMBL/GenBank/DDBJ databases">
        <authorList>
            <person name="Hurst M.R.H."/>
        </authorList>
    </citation>
    <scope>NUCLEOTIDE SEQUENCE [LARGE SCALE GENOMIC DNA]</scope>
    <source>
        <strain evidence="14 15">TH11417</strain>
    </source>
</reference>
<dbReference type="PANTHER" id="PTHR32024">
    <property type="entry name" value="TRK SYSTEM POTASSIUM UPTAKE PROTEIN TRKG-RELATED"/>
    <property type="match status" value="1"/>
</dbReference>
<feature type="transmembrane region" description="Helical" evidence="13">
    <location>
        <begin position="12"/>
        <end position="31"/>
    </location>
</feature>
<dbReference type="GO" id="GO:0046872">
    <property type="term" value="F:metal ion binding"/>
    <property type="evidence" value="ECO:0007669"/>
    <property type="project" value="UniProtKB-KW"/>
</dbReference>
<dbReference type="PIRSF" id="PIRSF006247">
    <property type="entry name" value="TrkH"/>
    <property type="match status" value="1"/>
</dbReference>
<evidence type="ECO:0000256" key="12">
    <source>
        <dbReference type="PIRSR" id="PIRSR006247-1"/>
    </source>
</evidence>
<keyword evidence="12" id="KW-0479">Metal-binding</keyword>
<feature type="binding site" evidence="12">
    <location>
        <position position="315"/>
    </location>
    <ligand>
        <name>K(+)</name>
        <dbReference type="ChEBI" id="CHEBI:29103"/>
    </ligand>
</feature>
<reference evidence="14 15" key="2">
    <citation type="submission" date="2018-02" db="EMBL/GenBank/DDBJ databases">
        <title>Whole genome sequencing analysis of Streptococcus pluranimalium isolated from cattle infected mastitis in China.</title>
        <authorList>
            <person name="Zhang J.-R."/>
            <person name="Hu G.-Z."/>
        </authorList>
    </citation>
    <scope>NUCLEOTIDE SEQUENCE [LARGE SCALE GENOMIC DNA]</scope>
    <source>
        <strain evidence="14 15">TH11417</strain>
    </source>
</reference>
<dbReference type="InterPro" id="IPR003445">
    <property type="entry name" value="Cat_transpt"/>
</dbReference>
<dbReference type="GO" id="GO:0005886">
    <property type="term" value="C:plasma membrane"/>
    <property type="evidence" value="ECO:0007669"/>
    <property type="project" value="UniProtKB-SubCell"/>
</dbReference>
<gene>
    <name evidence="14" type="ORF">C0J00_08310</name>
</gene>
<evidence type="ECO:0000256" key="2">
    <source>
        <dbReference type="ARBA" id="ARBA00009137"/>
    </source>
</evidence>
<keyword evidence="6" id="KW-0633">Potassium transport</keyword>
<accession>A0A2L0D696</accession>
<evidence type="ECO:0000256" key="13">
    <source>
        <dbReference type="SAM" id="Phobius"/>
    </source>
</evidence>
<evidence type="ECO:0000256" key="1">
    <source>
        <dbReference type="ARBA" id="ARBA00004429"/>
    </source>
</evidence>
<keyword evidence="15" id="KW-1185">Reference proteome</keyword>
<sequence length="480" mass="53575">MNRAMVRFLLSKLLIIEAGLLLVPLVISVIYQEDWSIKLSILYTIGLLLCLGGLGSWSKPQNHHIYTKEGMLIVALCWVFWSFFGALPFVFSGQIPSIIDAFFEVSSGFTTTGATILPDVSVLSHSLLFWRSFTHLIGGMGVLVFALAIMSNSKNGHHEVMRAEVPGPVFGKVVAKLKNTAQILYFIYMGMFLVFTLILWLCGMPLFDSIITAMGGAGTGGFGVYNDSIAHYNNPLITYVVAFGVMLFGINFNLYYLILMRKFKLFFKDTELRLYLGIILVATIVIILNVSHLYTNINQTVSFSFFQVTNVITTTGFGITDLTAWPLLAQFILLLLMFLGGSAGSTAGGFKVIRALIISKIVKNEVLRTLYPRRIMSLHIGENIIDKETQHSVLKYLAIYIIMFVCLLFCLSIDHQKDFMVVVSAAASTFNNIGPMLGTAETFDIFSPFSKLLMSLAMIAGRLEIYPMLLLFLKRTWSKY</sequence>
<dbReference type="InterPro" id="IPR004772">
    <property type="entry name" value="TrkH"/>
</dbReference>
<evidence type="ECO:0000313" key="14">
    <source>
        <dbReference type="EMBL" id="AUW97101.1"/>
    </source>
</evidence>
<evidence type="ECO:0000256" key="8">
    <source>
        <dbReference type="ARBA" id="ARBA00022958"/>
    </source>
</evidence>
<evidence type="ECO:0000256" key="7">
    <source>
        <dbReference type="ARBA" id="ARBA00022692"/>
    </source>
</evidence>
<organism evidence="14 15">
    <name type="scientific">Streptococcus pluranimalium</name>
    <dbReference type="NCBI Taxonomy" id="82348"/>
    <lineage>
        <taxon>Bacteria</taxon>
        <taxon>Bacillati</taxon>
        <taxon>Bacillota</taxon>
        <taxon>Bacilli</taxon>
        <taxon>Lactobacillales</taxon>
        <taxon>Streptococcaceae</taxon>
        <taxon>Streptococcus</taxon>
    </lineage>
</organism>
<feature type="transmembrane region" description="Helical" evidence="13">
    <location>
        <begin position="37"/>
        <end position="58"/>
    </location>
</feature>
<comment type="similarity">
    <text evidence="2">Belongs to the TrkH potassium transport family.</text>
</comment>
<feature type="transmembrane region" description="Helical" evidence="13">
    <location>
        <begin position="272"/>
        <end position="294"/>
    </location>
</feature>
<dbReference type="OrthoDB" id="9810952at2"/>
<dbReference type="PANTHER" id="PTHR32024:SF2">
    <property type="entry name" value="TRK SYSTEM POTASSIUM UPTAKE PROTEIN TRKG-RELATED"/>
    <property type="match status" value="1"/>
</dbReference>
<evidence type="ECO:0000256" key="6">
    <source>
        <dbReference type="ARBA" id="ARBA00022538"/>
    </source>
</evidence>
<keyword evidence="10" id="KW-0406">Ion transport</keyword>
<keyword evidence="9 13" id="KW-1133">Transmembrane helix</keyword>
<evidence type="ECO:0000313" key="15">
    <source>
        <dbReference type="Proteomes" id="UP000238956"/>
    </source>
</evidence>
<dbReference type="Pfam" id="PF02386">
    <property type="entry name" value="TrkH"/>
    <property type="match status" value="1"/>
</dbReference>
<dbReference type="Proteomes" id="UP000238956">
    <property type="component" value="Chromosome"/>
</dbReference>
<feature type="transmembrane region" description="Helical" evidence="13">
    <location>
        <begin position="452"/>
        <end position="473"/>
    </location>
</feature>
<keyword evidence="4" id="KW-1003">Cell membrane</keyword>
<name>A0A2L0D696_9STRE</name>
<evidence type="ECO:0000256" key="4">
    <source>
        <dbReference type="ARBA" id="ARBA00022475"/>
    </source>
</evidence>
<feature type="transmembrane region" description="Helical" evidence="13">
    <location>
        <begin position="185"/>
        <end position="207"/>
    </location>
</feature>
<feature type="transmembrane region" description="Helical" evidence="13">
    <location>
        <begin position="327"/>
        <end position="350"/>
    </location>
</feature>
<dbReference type="GO" id="GO:0015379">
    <property type="term" value="F:potassium:chloride symporter activity"/>
    <property type="evidence" value="ECO:0007669"/>
    <property type="project" value="InterPro"/>
</dbReference>
<feature type="binding site" evidence="12">
    <location>
        <position position="314"/>
    </location>
    <ligand>
        <name>K(+)</name>
        <dbReference type="ChEBI" id="CHEBI:29103"/>
    </ligand>
</feature>
<feature type="binding site" evidence="12">
    <location>
        <position position="220"/>
    </location>
    <ligand>
        <name>K(+)</name>
        <dbReference type="ChEBI" id="CHEBI:29103"/>
    </ligand>
</feature>
<feature type="transmembrane region" description="Helical" evidence="13">
    <location>
        <begin position="128"/>
        <end position="149"/>
    </location>
</feature>
<feature type="binding site" evidence="12">
    <location>
        <position position="432"/>
    </location>
    <ligand>
        <name>K(+)</name>
        <dbReference type="ChEBI" id="CHEBI:29103"/>
    </ligand>
</feature>
<evidence type="ECO:0000256" key="11">
    <source>
        <dbReference type="ARBA" id="ARBA00023136"/>
    </source>
</evidence>
<evidence type="ECO:0000256" key="5">
    <source>
        <dbReference type="ARBA" id="ARBA00022519"/>
    </source>
</evidence>
<keyword evidence="5" id="KW-0997">Cell inner membrane</keyword>
<dbReference type="KEGG" id="splr:C0J00_08310"/>
<dbReference type="EMBL" id="CP025536">
    <property type="protein sequence ID" value="AUW97101.1"/>
    <property type="molecule type" value="Genomic_DNA"/>
</dbReference>
<dbReference type="AlphaFoldDB" id="A0A2L0D696"/>
<evidence type="ECO:0000256" key="9">
    <source>
        <dbReference type="ARBA" id="ARBA00022989"/>
    </source>
</evidence>
<feature type="transmembrane region" description="Helical" evidence="13">
    <location>
        <begin position="236"/>
        <end position="260"/>
    </location>
</feature>